<proteinExistence type="predicted"/>
<evidence type="ECO:0000313" key="4">
    <source>
        <dbReference type="Proteomes" id="UP000030765"/>
    </source>
</evidence>
<keyword evidence="4" id="KW-1185">Reference proteome</keyword>
<dbReference type="VEuPathDB" id="VectorBase:ASIS003990"/>
<dbReference type="InterPro" id="IPR006631">
    <property type="entry name" value="DM4_12"/>
</dbReference>
<dbReference type="EMBL" id="ATLV01016846">
    <property type="status" value="NOT_ANNOTATED_CDS"/>
    <property type="molecule type" value="Genomic_DNA"/>
</dbReference>
<dbReference type="EnsemblMetazoa" id="ASIC009258-RA">
    <property type="protein sequence ID" value="ASIC009258-PA"/>
    <property type="gene ID" value="ASIC009258"/>
</dbReference>
<organism evidence="2">
    <name type="scientific">Anopheles sinensis</name>
    <name type="common">Mosquito</name>
    <dbReference type="NCBI Taxonomy" id="74873"/>
    <lineage>
        <taxon>Eukaryota</taxon>
        <taxon>Metazoa</taxon>
        <taxon>Ecdysozoa</taxon>
        <taxon>Arthropoda</taxon>
        <taxon>Hexapoda</taxon>
        <taxon>Insecta</taxon>
        <taxon>Pterygota</taxon>
        <taxon>Neoptera</taxon>
        <taxon>Endopterygota</taxon>
        <taxon>Diptera</taxon>
        <taxon>Nematocera</taxon>
        <taxon>Culicoidea</taxon>
        <taxon>Culicidae</taxon>
        <taxon>Anophelinae</taxon>
        <taxon>Anopheles</taxon>
    </lineage>
</organism>
<accession>A0A084VUI5</accession>
<protein>
    <submittedName>
        <fullName evidence="2">AGAP003281-PA-like protein</fullName>
    </submittedName>
</protein>
<dbReference type="OMA" id="DREYHTS"/>
<evidence type="ECO:0000256" key="1">
    <source>
        <dbReference type="SAM" id="SignalP"/>
    </source>
</evidence>
<dbReference type="VEuPathDB" id="VectorBase:ASIC009258"/>
<dbReference type="PANTHER" id="PTHR21398">
    <property type="entry name" value="AGAP007094-PA"/>
    <property type="match status" value="1"/>
</dbReference>
<reference evidence="3" key="2">
    <citation type="submission" date="2020-05" db="UniProtKB">
        <authorList>
            <consortium name="EnsemblMetazoa"/>
        </authorList>
    </citation>
    <scope>IDENTIFICATION</scope>
</reference>
<dbReference type="AlphaFoldDB" id="A0A084VUI5"/>
<reference evidence="2 4" key="1">
    <citation type="journal article" date="2014" name="BMC Genomics">
        <title>Genome sequence of Anopheles sinensis provides insight into genetics basis of mosquito competence for malaria parasites.</title>
        <authorList>
            <person name="Zhou D."/>
            <person name="Zhang D."/>
            <person name="Ding G."/>
            <person name="Shi L."/>
            <person name="Hou Q."/>
            <person name="Ye Y."/>
            <person name="Xu Y."/>
            <person name="Zhou H."/>
            <person name="Xiong C."/>
            <person name="Li S."/>
            <person name="Yu J."/>
            <person name="Hong S."/>
            <person name="Yu X."/>
            <person name="Zou P."/>
            <person name="Chen C."/>
            <person name="Chang X."/>
            <person name="Wang W."/>
            <person name="Lv Y."/>
            <person name="Sun Y."/>
            <person name="Ma L."/>
            <person name="Shen B."/>
            <person name="Zhu C."/>
        </authorList>
    </citation>
    <scope>NUCLEOTIDE SEQUENCE [LARGE SCALE GENOMIC DNA]</scope>
</reference>
<dbReference type="Proteomes" id="UP000030765">
    <property type="component" value="Unassembled WGS sequence"/>
</dbReference>
<gene>
    <name evidence="2" type="ORF">ZHAS_00009258</name>
</gene>
<sequence>MQLNRHPNLVLATILVALITSSTTGTGEDLRSRQKRFLLFPRANPGRLQFIGGFGIPVDLQLESITVGYVFKSVYLLPWNSSHWIHPFLDRHELETQRDAEVRRRRDTWQTPLRMVDDKYEHYYDEQEQESGNALLPGHSTKDSRWTFYHILEQLFNQKGLNGRSCVLRAICECSDAGFTHTSGLVGELLHIALTPSTTEDTVRESHHESYRQAEKIPRQVSVRPGRSVCAEMYAECTVSLLDSFSNVFNGIFGGM</sequence>
<evidence type="ECO:0000313" key="2">
    <source>
        <dbReference type="EMBL" id="KFB41629.1"/>
    </source>
</evidence>
<feature type="signal peptide" evidence="1">
    <location>
        <begin position="1"/>
        <end position="27"/>
    </location>
</feature>
<dbReference type="PANTHER" id="PTHR21398:SF21">
    <property type="entry name" value="AGAP004005-PA"/>
    <property type="match status" value="1"/>
</dbReference>
<keyword evidence="1" id="KW-0732">Signal</keyword>
<evidence type="ECO:0000313" key="3">
    <source>
        <dbReference type="EnsemblMetazoa" id="ASIC009258-PA"/>
    </source>
</evidence>
<dbReference type="Pfam" id="PF07841">
    <property type="entry name" value="DM4_12"/>
    <property type="match status" value="1"/>
</dbReference>
<dbReference type="SMART" id="SM00718">
    <property type="entry name" value="DM4_12"/>
    <property type="match status" value="1"/>
</dbReference>
<name>A0A084VUI5_ANOSI</name>
<feature type="chain" id="PRO_5001783798" evidence="1">
    <location>
        <begin position="28"/>
        <end position="256"/>
    </location>
</feature>
<dbReference type="EMBL" id="KE525120">
    <property type="protein sequence ID" value="KFB41629.1"/>
    <property type="molecule type" value="Genomic_DNA"/>
</dbReference>
<dbReference type="OrthoDB" id="8186940at2759"/>